<accession>A0A942T8K7</accession>
<dbReference type="RefSeq" id="WP_241114145.1">
    <property type="nucleotide sequence ID" value="NZ_JAGYPE020000092.1"/>
</dbReference>
<proteinExistence type="predicted"/>
<dbReference type="EMBL" id="JAGYPE020000092">
    <property type="protein sequence ID" value="MCH6269337.1"/>
    <property type="molecule type" value="Genomic_DNA"/>
</dbReference>
<evidence type="ECO:0000256" key="1">
    <source>
        <dbReference type="SAM" id="MobiDB-lite"/>
    </source>
</evidence>
<evidence type="ECO:0000313" key="2">
    <source>
        <dbReference type="EMBL" id="MBS4188445.1"/>
    </source>
</evidence>
<evidence type="ECO:0000313" key="4">
    <source>
        <dbReference type="Proteomes" id="UP000677265"/>
    </source>
</evidence>
<organism evidence="2">
    <name type="scientific">Neobacillus citreus</name>
    <dbReference type="NCBI Taxonomy" id="2833578"/>
    <lineage>
        <taxon>Bacteria</taxon>
        <taxon>Bacillati</taxon>
        <taxon>Bacillota</taxon>
        <taxon>Bacilli</taxon>
        <taxon>Bacillales</taxon>
        <taxon>Bacillaceae</taxon>
        <taxon>Neobacillus</taxon>
    </lineage>
</organism>
<dbReference type="Proteomes" id="UP000677265">
    <property type="component" value="Unassembled WGS sequence"/>
</dbReference>
<reference evidence="2" key="1">
    <citation type="submission" date="2021-05" db="EMBL/GenBank/DDBJ databases">
        <title>Novel Bacillus species.</title>
        <authorList>
            <person name="Liu G."/>
        </authorList>
    </citation>
    <scope>NUCLEOTIDE SEQUENCE</scope>
    <source>
        <strain evidence="2 4">FJAT-50051</strain>
    </source>
</reference>
<dbReference type="EMBL" id="JAGYPE010000013">
    <property type="protein sequence ID" value="MBS4188445.1"/>
    <property type="molecule type" value="Genomic_DNA"/>
</dbReference>
<name>A0A942T8K7_9BACI</name>
<feature type="compositionally biased region" description="Low complexity" evidence="1">
    <location>
        <begin position="1"/>
        <end position="14"/>
    </location>
</feature>
<protein>
    <submittedName>
        <fullName evidence="2">Uncharacterized protein</fullName>
    </submittedName>
</protein>
<evidence type="ECO:0000313" key="3">
    <source>
        <dbReference type="EMBL" id="MCH6269337.1"/>
    </source>
</evidence>
<gene>
    <name evidence="3" type="ORF">KHB02_027785</name>
    <name evidence="2" type="ORF">KHB02_44650</name>
</gene>
<dbReference type="AlphaFoldDB" id="A0A942T8K7"/>
<keyword evidence="4" id="KW-1185">Reference proteome</keyword>
<sequence length="94" mass="9654">MSHSPSGSNSSPSNTAGPTFPADCANEVAVLDVNPGNGRVQDVDFAPDNIVLQGCTITTTGANATPLADAVRCLSQNGFRFLGSVGNRAIFIRC</sequence>
<comment type="caution">
    <text evidence="2">The sequence shown here is derived from an EMBL/GenBank/DDBJ whole genome shotgun (WGS) entry which is preliminary data.</text>
</comment>
<feature type="region of interest" description="Disordered" evidence="1">
    <location>
        <begin position="1"/>
        <end position="20"/>
    </location>
</feature>